<organism evidence="2">
    <name type="scientific">bioreactor metagenome</name>
    <dbReference type="NCBI Taxonomy" id="1076179"/>
    <lineage>
        <taxon>unclassified sequences</taxon>
        <taxon>metagenomes</taxon>
        <taxon>ecological metagenomes</taxon>
    </lineage>
</organism>
<sequence length="238" mass="25332">MLDPCTYAGLYDLEEVDADTAQKAAADFLGVDAGQLSQSTADGGNLPTYGFTMDKVYIEVTKAGGIVACMINGREVGEATIDVSEARANAAAFAKSAGYPDMTETEYVTASGVVTVTLCYETDEVLYYPDALVIDVALDGGDVVGFDATTYLRCHPETRTPQKANILKSSGQKYAPEGHTMNSSRYAVIASDGGIESSALELSTTSGDYNYLYYVDASNGDELSMSRVFDDDSGHRID</sequence>
<dbReference type="EMBL" id="VSSQ01028976">
    <property type="protein sequence ID" value="MPM78892.1"/>
    <property type="molecule type" value="Genomic_DNA"/>
</dbReference>
<comment type="caution">
    <text evidence="2">The sequence shown here is derived from an EMBL/GenBank/DDBJ whole genome shotgun (WGS) entry which is preliminary data.</text>
</comment>
<dbReference type="InterPro" id="IPR014239">
    <property type="entry name" value="YpeB_PepSY1-2"/>
</dbReference>
<gene>
    <name evidence="2" type="ORF">SDC9_125907</name>
</gene>
<reference evidence="2" key="1">
    <citation type="submission" date="2019-08" db="EMBL/GenBank/DDBJ databases">
        <authorList>
            <person name="Kucharzyk K."/>
            <person name="Murdoch R.W."/>
            <person name="Higgins S."/>
            <person name="Loffler F."/>
        </authorList>
    </citation>
    <scope>NUCLEOTIDE SEQUENCE</scope>
</reference>
<dbReference type="AlphaFoldDB" id="A0A645CQA0"/>
<accession>A0A645CQA0</accession>
<dbReference type="Pfam" id="PF14620">
    <property type="entry name" value="YPEB_PepSY1-2"/>
    <property type="match status" value="1"/>
</dbReference>
<protein>
    <recommendedName>
        <fullName evidence="1">Sporulation protein YpeB PepSY1 and PepSY2 domain-containing protein</fullName>
    </recommendedName>
</protein>
<dbReference type="GO" id="GO:0009847">
    <property type="term" value="P:spore germination"/>
    <property type="evidence" value="ECO:0007669"/>
    <property type="project" value="InterPro"/>
</dbReference>
<evidence type="ECO:0000259" key="1">
    <source>
        <dbReference type="Pfam" id="PF14620"/>
    </source>
</evidence>
<evidence type="ECO:0000313" key="2">
    <source>
        <dbReference type="EMBL" id="MPM78892.1"/>
    </source>
</evidence>
<name>A0A645CQA0_9ZZZZ</name>
<proteinExistence type="predicted"/>
<feature type="domain" description="Sporulation protein YpeB PepSY1 and PepSY2" evidence="1">
    <location>
        <begin position="14"/>
        <end position="159"/>
    </location>
</feature>